<accession>R5LHM4</accession>
<feature type="compositionally biased region" description="Low complexity" evidence="1">
    <location>
        <begin position="1"/>
        <end position="19"/>
    </location>
</feature>
<comment type="caution">
    <text evidence="2">The sequence shown here is derived from an EMBL/GenBank/DDBJ whole genome shotgun (WGS) entry which is preliminary data.</text>
</comment>
<name>R5LHM4_9FIRM</name>
<sequence>MCYEYDPNYPYTTTTINNEGNPGVNDPENYGYDEHDNDEDESESDVN</sequence>
<feature type="compositionally biased region" description="Acidic residues" evidence="1">
    <location>
        <begin position="35"/>
        <end position="47"/>
    </location>
</feature>
<proteinExistence type="predicted"/>
<organism evidence="2 3">
    <name type="scientific">Eshraghiella crossota CAG:259</name>
    <dbReference type="NCBI Taxonomy" id="1263062"/>
    <lineage>
        <taxon>Bacteria</taxon>
        <taxon>Bacillati</taxon>
        <taxon>Bacillota</taxon>
        <taxon>Clostridia</taxon>
        <taxon>Lachnospirales</taxon>
        <taxon>Lachnospiraceae</taxon>
        <taxon>Eshraghiella</taxon>
    </lineage>
</organism>
<feature type="region of interest" description="Disordered" evidence="1">
    <location>
        <begin position="1"/>
        <end position="47"/>
    </location>
</feature>
<gene>
    <name evidence="2" type="ORF">BN569_01460</name>
</gene>
<dbReference type="Proteomes" id="UP000018300">
    <property type="component" value="Unassembled WGS sequence"/>
</dbReference>
<evidence type="ECO:0000313" key="2">
    <source>
        <dbReference type="EMBL" id="CCY78703.1"/>
    </source>
</evidence>
<evidence type="ECO:0000313" key="3">
    <source>
        <dbReference type="Proteomes" id="UP000018300"/>
    </source>
</evidence>
<dbReference type="EMBL" id="CAYU010000115">
    <property type="protein sequence ID" value="CCY78703.1"/>
    <property type="molecule type" value="Genomic_DNA"/>
</dbReference>
<protein>
    <submittedName>
        <fullName evidence="2">Uncharacterized protein</fullName>
    </submittedName>
</protein>
<reference evidence="2" key="1">
    <citation type="submission" date="2012-11" db="EMBL/GenBank/DDBJ databases">
        <title>Dependencies among metagenomic species, viruses, plasmids and units of genetic variation.</title>
        <authorList>
            <person name="Nielsen H.B."/>
            <person name="Almeida M."/>
            <person name="Juncker A.S."/>
            <person name="Rasmussen S."/>
            <person name="Li J."/>
            <person name="Sunagawa S."/>
            <person name="Plichta D."/>
            <person name="Gautier L."/>
            <person name="Le Chatelier E."/>
            <person name="Peletier E."/>
            <person name="Bonde I."/>
            <person name="Nielsen T."/>
            <person name="Manichanh C."/>
            <person name="Arumugam M."/>
            <person name="Batto J."/>
            <person name="Santos M.B.Q.D."/>
            <person name="Blom N."/>
            <person name="Borruel N."/>
            <person name="Burgdorf K.S."/>
            <person name="Boumezbeur F."/>
            <person name="Casellas F."/>
            <person name="Dore J."/>
            <person name="Guarner F."/>
            <person name="Hansen T."/>
            <person name="Hildebrand F."/>
            <person name="Kaas R.S."/>
            <person name="Kennedy S."/>
            <person name="Kristiansen K."/>
            <person name="Kultima J.R."/>
            <person name="Leonard P."/>
            <person name="Levenez F."/>
            <person name="Lund O."/>
            <person name="Moumen B."/>
            <person name="Le Paslier D."/>
            <person name="Pons N."/>
            <person name="Pedersen O."/>
            <person name="Prifti E."/>
            <person name="Qin J."/>
            <person name="Raes J."/>
            <person name="Tap J."/>
            <person name="Tims S."/>
            <person name="Ussery D.W."/>
            <person name="Yamada T."/>
            <person name="MetaHit consortium"/>
            <person name="Renault P."/>
            <person name="Sicheritz-Ponten T."/>
            <person name="Bork P."/>
            <person name="Wang J."/>
            <person name="Brunak S."/>
            <person name="Ehrlich S.D."/>
        </authorList>
    </citation>
    <scope>NUCLEOTIDE SEQUENCE [LARGE SCALE GENOMIC DNA]</scope>
</reference>
<evidence type="ECO:0000256" key="1">
    <source>
        <dbReference type="SAM" id="MobiDB-lite"/>
    </source>
</evidence>
<dbReference type="AlphaFoldDB" id="R5LHM4"/>